<gene>
    <name evidence="2" type="ORF">METZ01_LOCUS153120</name>
</gene>
<evidence type="ECO:0000256" key="1">
    <source>
        <dbReference type="SAM" id="MobiDB-lite"/>
    </source>
</evidence>
<protein>
    <submittedName>
        <fullName evidence="2">Uncharacterized protein</fullName>
    </submittedName>
</protein>
<reference evidence="2" key="1">
    <citation type="submission" date="2018-05" db="EMBL/GenBank/DDBJ databases">
        <authorList>
            <person name="Lanie J.A."/>
            <person name="Ng W.-L."/>
            <person name="Kazmierczak K.M."/>
            <person name="Andrzejewski T.M."/>
            <person name="Davidsen T.M."/>
            <person name="Wayne K.J."/>
            <person name="Tettelin H."/>
            <person name="Glass J.I."/>
            <person name="Rusch D."/>
            <person name="Podicherti R."/>
            <person name="Tsui H.-C.T."/>
            <person name="Winkler M.E."/>
        </authorList>
    </citation>
    <scope>NUCLEOTIDE SEQUENCE</scope>
</reference>
<feature type="compositionally biased region" description="Basic and acidic residues" evidence="1">
    <location>
        <begin position="47"/>
        <end position="56"/>
    </location>
</feature>
<proteinExistence type="predicted"/>
<organism evidence="2">
    <name type="scientific">marine metagenome</name>
    <dbReference type="NCBI Taxonomy" id="408172"/>
    <lineage>
        <taxon>unclassified sequences</taxon>
        <taxon>metagenomes</taxon>
        <taxon>ecological metagenomes</taxon>
    </lineage>
</organism>
<accession>A0A382AFI6</accession>
<dbReference type="EMBL" id="UINC01025171">
    <property type="protein sequence ID" value="SVB00266.1"/>
    <property type="molecule type" value="Genomic_DNA"/>
</dbReference>
<name>A0A382AFI6_9ZZZZ</name>
<dbReference type="AlphaFoldDB" id="A0A382AFI6"/>
<feature type="region of interest" description="Disordered" evidence="1">
    <location>
        <begin position="47"/>
        <end position="85"/>
    </location>
</feature>
<evidence type="ECO:0000313" key="2">
    <source>
        <dbReference type="EMBL" id="SVB00266.1"/>
    </source>
</evidence>
<feature type="non-terminal residue" evidence="2">
    <location>
        <position position="124"/>
    </location>
</feature>
<sequence length="124" mass="13363">MTNMDLNPKNCSHTPAIRWARRGQLSLLPAWFVLVAGLGICTAPELAARDHDKDESPAATSTQKTDKKSGKVSTEEETQPDQKFAAAMKKAAAVWGGGEHNEQISQCVTQNADSITKAMKIGII</sequence>